<dbReference type="PANTHER" id="PTHR33507">
    <property type="entry name" value="INNER MEMBRANE PROTEIN YBBJ"/>
    <property type="match status" value="1"/>
</dbReference>
<dbReference type="RefSeq" id="WP_380095616.1">
    <property type="nucleotide sequence ID" value="NZ_JBHRYD010000001.1"/>
</dbReference>
<feature type="transmembrane region" description="Helical" evidence="5">
    <location>
        <begin position="6"/>
        <end position="25"/>
    </location>
</feature>
<feature type="domain" description="NfeD-like C-terminal" evidence="6">
    <location>
        <begin position="94"/>
        <end position="148"/>
    </location>
</feature>
<feature type="transmembrane region" description="Helical" evidence="5">
    <location>
        <begin position="32"/>
        <end position="50"/>
    </location>
</feature>
<keyword evidence="8" id="KW-1185">Reference proteome</keyword>
<evidence type="ECO:0000256" key="2">
    <source>
        <dbReference type="ARBA" id="ARBA00022692"/>
    </source>
</evidence>
<dbReference type="Gene3D" id="2.40.50.140">
    <property type="entry name" value="Nucleic acid-binding proteins"/>
    <property type="match status" value="1"/>
</dbReference>
<protein>
    <submittedName>
        <fullName evidence="7">NfeD family protein</fullName>
    </submittedName>
</protein>
<evidence type="ECO:0000256" key="5">
    <source>
        <dbReference type="SAM" id="Phobius"/>
    </source>
</evidence>
<dbReference type="Pfam" id="PF01957">
    <property type="entry name" value="NfeD"/>
    <property type="match status" value="1"/>
</dbReference>
<keyword evidence="4 5" id="KW-0472">Membrane</keyword>
<dbReference type="InterPro" id="IPR002810">
    <property type="entry name" value="NfeD-like_C"/>
</dbReference>
<dbReference type="Proteomes" id="UP001595613">
    <property type="component" value="Unassembled WGS sequence"/>
</dbReference>
<evidence type="ECO:0000313" key="8">
    <source>
        <dbReference type="Proteomes" id="UP001595613"/>
    </source>
</evidence>
<name>A0ABV7X0C3_9HYPH</name>
<accession>A0ABV7X0C3</accession>
<dbReference type="InterPro" id="IPR012340">
    <property type="entry name" value="NA-bd_OB-fold"/>
</dbReference>
<keyword evidence="3 5" id="KW-1133">Transmembrane helix</keyword>
<evidence type="ECO:0000256" key="4">
    <source>
        <dbReference type="ARBA" id="ARBA00023136"/>
    </source>
</evidence>
<evidence type="ECO:0000256" key="1">
    <source>
        <dbReference type="ARBA" id="ARBA00004141"/>
    </source>
</evidence>
<dbReference type="InterPro" id="IPR052165">
    <property type="entry name" value="Membrane_assoc_protease"/>
</dbReference>
<feature type="transmembrane region" description="Helical" evidence="5">
    <location>
        <begin position="56"/>
        <end position="76"/>
    </location>
</feature>
<comment type="subcellular location">
    <subcellularLocation>
        <location evidence="1">Membrane</location>
        <topology evidence="1">Multi-pass membrane protein</topology>
    </subcellularLocation>
</comment>
<evidence type="ECO:0000256" key="3">
    <source>
        <dbReference type="ARBA" id="ARBA00022989"/>
    </source>
</evidence>
<sequence length="157" mass="17071">MDLIAFLAAYGPWSWIVAGLVLLALELVVPGGFLVWMGIAGILTGLLTLFQPLPWAVQFLIFGILSLVSILVWLRVTRNRRTGTDRPLLNRRTDHFIGQEAVLDQPISGGFGRLALGDTTWRIAGPDLPAGRRIRIVGAEGAVLRVEPVPEPGASIR</sequence>
<dbReference type="PANTHER" id="PTHR33507:SF3">
    <property type="entry name" value="INNER MEMBRANE PROTEIN YBBJ"/>
    <property type="match status" value="1"/>
</dbReference>
<comment type="caution">
    <text evidence="7">The sequence shown here is derived from an EMBL/GenBank/DDBJ whole genome shotgun (WGS) entry which is preliminary data.</text>
</comment>
<evidence type="ECO:0000313" key="7">
    <source>
        <dbReference type="EMBL" id="MFC3704210.1"/>
    </source>
</evidence>
<proteinExistence type="predicted"/>
<dbReference type="EMBL" id="JBHRYD010000001">
    <property type="protein sequence ID" value="MFC3704210.1"/>
    <property type="molecule type" value="Genomic_DNA"/>
</dbReference>
<keyword evidence="2 5" id="KW-0812">Transmembrane</keyword>
<evidence type="ECO:0000259" key="6">
    <source>
        <dbReference type="Pfam" id="PF01957"/>
    </source>
</evidence>
<gene>
    <name evidence="7" type="ORF">ACFOOL_05505</name>
</gene>
<organism evidence="7 8">
    <name type="scientific">Devosia honganensis</name>
    <dbReference type="NCBI Taxonomy" id="1610527"/>
    <lineage>
        <taxon>Bacteria</taxon>
        <taxon>Pseudomonadati</taxon>
        <taxon>Pseudomonadota</taxon>
        <taxon>Alphaproteobacteria</taxon>
        <taxon>Hyphomicrobiales</taxon>
        <taxon>Devosiaceae</taxon>
        <taxon>Devosia</taxon>
    </lineage>
</organism>
<reference evidence="8" key="1">
    <citation type="journal article" date="2019" name="Int. J. Syst. Evol. Microbiol.">
        <title>The Global Catalogue of Microorganisms (GCM) 10K type strain sequencing project: providing services to taxonomists for standard genome sequencing and annotation.</title>
        <authorList>
            <consortium name="The Broad Institute Genomics Platform"/>
            <consortium name="The Broad Institute Genome Sequencing Center for Infectious Disease"/>
            <person name="Wu L."/>
            <person name="Ma J."/>
        </authorList>
    </citation>
    <scope>NUCLEOTIDE SEQUENCE [LARGE SCALE GENOMIC DNA]</scope>
    <source>
        <strain evidence="8">KCTC 42281</strain>
    </source>
</reference>